<evidence type="ECO:0000256" key="4">
    <source>
        <dbReference type="ARBA" id="ARBA00022737"/>
    </source>
</evidence>
<dbReference type="Proteomes" id="UP000036681">
    <property type="component" value="Unplaced"/>
</dbReference>
<dbReference type="Gene3D" id="2.20.100.10">
    <property type="entry name" value="Thrombospondin type-1 (TSP1) repeat"/>
    <property type="match status" value="2"/>
</dbReference>
<dbReference type="Pfam" id="PF19030">
    <property type="entry name" value="TSP1_ADAMTS"/>
    <property type="match status" value="2"/>
</dbReference>
<evidence type="ECO:0000256" key="5">
    <source>
        <dbReference type="ARBA" id="ARBA00023145"/>
    </source>
</evidence>
<sequence length="201" mass="23415">MIPVVFFFQPGNNTREYILRWITGEWSECTVTCGGGYQTRSVYCIERHNDSSGIIENTKVADQYCWQSKKPFTERKCGKKQCPKWVNGDWSACSVTCGKGYRTRMVECQQEGERVDQHSCEAIEQPDEQQPCYTGVACAKEFVSCERCFQRLHSFFKLLLSQRYTCKIVNYRSFIILFAHCLMIPTKECDTKYYHYGDQGN</sequence>
<keyword evidence="5" id="KW-0865">Zymogen</keyword>
<dbReference type="FunFam" id="2.20.100.10:FF:000010">
    <property type="entry name" value="ADAM metallopeptidase with thrombospondin type 1 motif 9"/>
    <property type="match status" value="1"/>
</dbReference>
<dbReference type="SMART" id="SM00209">
    <property type="entry name" value="TSP1"/>
    <property type="match status" value="2"/>
</dbReference>
<dbReference type="GO" id="GO:0005576">
    <property type="term" value="C:extracellular region"/>
    <property type="evidence" value="ECO:0007669"/>
    <property type="project" value="UniProtKB-SubCell"/>
</dbReference>
<keyword evidence="2" id="KW-0964">Secreted</keyword>
<keyword evidence="4" id="KW-0677">Repeat</keyword>
<evidence type="ECO:0000256" key="1">
    <source>
        <dbReference type="ARBA" id="ARBA00004613"/>
    </source>
</evidence>
<reference evidence="7" key="1">
    <citation type="submission" date="2017-02" db="UniProtKB">
        <authorList>
            <consortium name="WormBaseParasite"/>
        </authorList>
    </citation>
    <scope>IDENTIFICATION</scope>
</reference>
<dbReference type="PANTHER" id="PTHR13723">
    <property type="entry name" value="ADAMTS A DISINTEGRIN AND METALLOPROTEASE WITH THROMBOSPONDIN MOTIFS PROTEASE"/>
    <property type="match status" value="1"/>
</dbReference>
<dbReference type="FunFam" id="2.20.100.10:FF:000005">
    <property type="entry name" value="ADAM metallopeptidase with thrombospondin type 1 motif 9"/>
    <property type="match status" value="1"/>
</dbReference>
<dbReference type="GO" id="GO:0030198">
    <property type="term" value="P:extracellular matrix organization"/>
    <property type="evidence" value="ECO:0007669"/>
    <property type="project" value="TreeGrafter"/>
</dbReference>
<name>A0A0M3I086_ASCLU</name>
<evidence type="ECO:0000313" key="7">
    <source>
        <dbReference type="WBParaSite" id="ALUE_0000949801-mRNA-1"/>
    </source>
</evidence>
<accession>A0A0M3I086</accession>
<organism evidence="6 7">
    <name type="scientific">Ascaris lumbricoides</name>
    <name type="common">Giant roundworm</name>
    <dbReference type="NCBI Taxonomy" id="6252"/>
    <lineage>
        <taxon>Eukaryota</taxon>
        <taxon>Metazoa</taxon>
        <taxon>Ecdysozoa</taxon>
        <taxon>Nematoda</taxon>
        <taxon>Chromadorea</taxon>
        <taxon>Rhabditida</taxon>
        <taxon>Spirurina</taxon>
        <taxon>Ascaridomorpha</taxon>
        <taxon>Ascaridoidea</taxon>
        <taxon>Ascarididae</taxon>
        <taxon>Ascaris</taxon>
    </lineage>
</organism>
<dbReference type="PROSITE" id="PS50092">
    <property type="entry name" value="TSP1"/>
    <property type="match status" value="2"/>
</dbReference>
<dbReference type="PANTHER" id="PTHR13723:SF281">
    <property type="entry name" value="PAPILIN"/>
    <property type="match status" value="1"/>
</dbReference>
<evidence type="ECO:0000313" key="6">
    <source>
        <dbReference type="Proteomes" id="UP000036681"/>
    </source>
</evidence>
<dbReference type="GO" id="GO:0009653">
    <property type="term" value="P:anatomical structure morphogenesis"/>
    <property type="evidence" value="ECO:0007669"/>
    <property type="project" value="UniProtKB-ARBA"/>
</dbReference>
<keyword evidence="6" id="KW-1185">Reference proteome</keyword>
<dbReference type="InterPro" id="IPR000884">
    <property type="entry name" value="TSP1_rpt"/>
</dbReference>
<evidence type="ECO:0000256" key="3">
    <source>
        <dbReference type="ARBA" id="ARBA00022729"/>
    </source>
</evidence>
<dbReference type="SUPFAM" id="SSF82895">
    <property type="entry name" value="TSP-1 type 1 repeat"/>
    <property type="match status" value="2"/>
</dbReference>
<protein>
    <submittedName>
        <fullName evidence="7">ADAM_CR_2 domain-containing protein</fullName>
    </submittedName>
</protein>
<dbReference type="GO" id="GO:0004222">
    <property type="term" value="F:metalloendopeptidase activity"/>
    <property type="evidence" value="ECO:0007669"/>
    <property type="project" value="TreeGrafter"/>
</dbReference>
<evidence type="ECO:0000256" key="2">
    <source>
        <dbReference type="ARBA" id="ARBA00022525"/>
    </source>
</evidence>
<keyword evidence="3" id="KW-0732">Signal</keyword>
<dbReference type="AlphaFoldDB" id="A0A0M3I086"/>
<dbReference type="InterPro" id="IPR036383">
    <property type="entry name" value="TSP1_rpt_sf"/>
</dbReference>
<dbReference type="GO" id="GO:0006508">
    <property type="term" value="P:proteolysis"/>
    <property type="evidence" value="ECO:0007669"/>
    <property type="project" value="TreeGrafter"/>
</dbReference>
<comment type="subcellular location">
    <subcellularLocation>
        <location evidence="1">Secreted</location>
    </subcellularLocation>
</comment>
<dbReference type="InterPro" id="IPR050439">
    <property type="entry name" value="ADAMTS_ADAMTS-like"/>
</dbReference>
<dbReference type="WBParaSite" id="ALUE_0000949801-mRNA-1">
    <property type="protein sequence ID" value="ALUE_0000949801-mRNA-1"/>
    <property type="gene ID" value="ALUE_0000949801"/>
</dbReference>
<proteinExistence type="predicted"/>
<dbReference type="GO" id="GO:0031012">
    <property type="term" value="C:extracellular matrix"/>
    <property type="evidence" value="ECO:0007669"/>
    <property type="project" value="TreeGrafter"/>
</dbReference>